<dbReference type="AlphaFoldDB" id="A0A9P0CZV5"/>
<dbReference type="OrthoDB" id="6782599at2759"/>
<dbReference type="EMBL" id="OV651815">
    <property type="protein sequence ID" value="CAH1107702.1"/>
    <property type="molecule type" value="Genomic_DNA"/>
</dbReference>
<evidence type="ECO:0000256" key="1">
    <source>
        <dbReference type="SAM" id="Coils"/>
    </source>
</evidence>
<feature type="compositionally biased region" description="Polar residues" evidence="2">
    <location>
        <begin position="68"/>
        <end position="90"/>
    </location>
</feature>
<accession>A0A9P0CZV5</accession>
<protein>
    <submittedName>
        <fullName evidence="3">Uncharacterized protein</fullName>
    </submittedName>
</protein>
<reference evidence="3" key="1">
    <citation type="submission" date="2022-01" db="EMBL/GenBank/DDBJ databases">
        <authorList>
            <person name="King R."/>
        </authorList>
    </citation>
    <scope>NUCLEOTIDE SEQUENCE</scope>
</reference>
<gene>
    <name evidence="3" type="ORF">PSYICH_LOCUS8643</name>
</gene>
<name>A0A9P0CZV5_9CUCU</name>
<organism evidence="3 4">
    <name type="scientific">Psylliodes chrysocephalus</name>
    <dbReference type="NCBI Taxonomy" id="3402493"/>
    <lineage>
        <taxon>Eukaryota</taxon>
        <taxon>Metazoa</taxon>
        <taxon>Ecdysozoa</taxon>
        <taxon>Arthropoda</taxon>
        <taxon>Hexapoda</taxon>
        <taxon>Insecta</taxon>
        <taxon>Pterygota</taxon>
        <taxon>Neoptera</taxon>
        <taxon>Endopterygota</taxon>
        <taxon>Coleoptera</taxon>
        <taxon>Polyphaga</taxon>
        <taxon>Cucujiformia</taxon>
        <taxon>Chrysomeloidea</taxon>
        <taxon>Chrysomelidae</taxon>
        <taxon>Galerucinae</taxon>
        <taxon>Alticini</taxon>
        <taxon>Psylliodes</taxon>
    </lineage>
</organism>
<keyword evidence="1" id="KW-0175">Coiled coil</keyword>
<feature type="coiled-coil region" evidence="1">
    <location>
        <begin position="212"/>
        <end position="285"/>
    </location>
</feature>
<evidence type="ECO:0000256" key="2">
    <source>
        <dbReference type="SAM" id="MobiDB-lite"/>
    </source>
</evidence>
<proteinExistence type="predicted"/>
<feature type="region of interest" description="Disordered" evidence="2">
    <location>
        <begin position="1"/>
        <end position="90"/>
    </location>
</feature>
<evidence type="ECO:0000313" key="4">
    <source>
        <dbReference type="Proteomes" id="UP001153636"/>
    </source>
</evidence>
<evidence type="ECO:0000313" key="3">
    <source>
        <dbReference type="EMBL" id="CAH1107702.1"/>
    </source>
</evidence>
<keyword evidence="4" id="KW-1185">Reference proteome</keyword>
<feature type="compositionally biased region" description="Polar residues" evidence="2">
    <location>
        <begin position="186"/>
        <end position="201"/>
    </location>
</feature>
<sequence>MRKLPRGSSRELYAVQGVFRPNQKDEREKNSTSTTKEIHISAATSVNAWKNQRKNKFQPSEEFPPLPNNSKQAYSQKQNQNRRQPNMVNQPTDAIDDIFALNQEFVELNSMKARMGQRRAFTKLYNNLHELLFQSKPDMIQLEVNIRNFDQRFNSIKELDQQMYDHLLNISSNEDDIVTELETSEEYLTNNSPRKTPSGSKNGDKKNSALTLDDLMIVLQDMRREMRDYRKDLTYYSECFEEQKVRNGLIDEELIKLKRENETIKNEINKIKTSLEAKNNEKRKNNLIVVGIKYNVEENGTSWIENVKKKAKKAIQYVAPNIDEENCKIKLTNFKTSNSPILIEFNTMENKTTFYKNGEQKVK</sequence>
<dbReference type="Proteomes" id="UP001153636">
    <property type="component" value="Chromosome 3"/>
</dbReference>
<feature type="region of interest" description="Disordered" evidence="2">
    <location>
        <begin position="184"/>
        <end position="207"/>
    </location>
</feature>